<accession>A0A426YKR4</accession>
<reference evidence="1 2" key="1">
    <citation type="journal article" date="2014" name="Agronomy (Basel)">
        <title>A Draft Genome Sequence for Ensete ventricosum, the Drought-Tolerant Tree Against Hunger.</title>
        <authorList>
            <person name="Harrison J."/>
            <person name="Moore K.A."/>
            <person name="Paszkiewicz K."/>
            <person name="Jones T."/>
            <person name="Grant M."/>
            <person name="Ambacheew D."/>
            <person name="Muzemil S."/>
            <person name="Studholme D.J."/>
        </authorList>
    </citation>
    <scope>NUCLEOTIDE SEQUENCE [LARGE SCALE GENOMIC DNA]</scope>
</reference>
<sequence>MYWDLTGVRYEIRRRDQEAHWEHVGRLSKEDYRTHHKNAEGCRIGGRFGLHPKKIGSGCRYASRRRTLE</sequence>
<evidence type="ECO:0000313" key="1">
    <source>
        <dbReference type="EMBL" id="RRT52355.1"/>
    </source>
</evidence>
<gene>
    <name evidence="1" type="ORF">B296_00050525</name>
</gene>
<dbReference type="AlphaFoldDB" id="A0A426YKR4"/>
<proteinExistence type="predicted"/>
<comment type="caution">
    <text evidence="1">The sequence shown here is derived from an EMBL/GenBank/DDBJ whole genome shotgun (WGS) entry which is preliminary data.</text>
</comment>
<dbReference type="EMBL" id="AMZH03011709">
    <property type="protein sequence ID" value="RRT52355.1"/>
    <property type="molecule type" value="Genomic_DNA"/>
</dbReference>
<dbReference type="Proteomes" id="UP000287651">
    <property type="component" value="Unassembled WGS sequence"/>
</dbReference>
<name>A0A426YKR4_ENSVE</name>
<organism evidence="1 2">
    <name type="scientific">Ensete ventricosum</name>
    <name type="common">Abyssinian banana</name>
    <name type="synonym">Musa ensete</name>
    <dbReference type="NCBI Taxonomy" id="4639"/>
    <lineage>
        <taxon>Eukaryota</taxon>
        <taxon>Viridiplantae</taxon>
        <taxon>Streptophyta</taxon>
        <taxon>Embryophyta</taxon>
        <taxon>Tracheophyta</taxon>
        <taxon>Spermatophyta</taxon>
        <taxon>Magnoliopsida</taxon>
        <taxon>Liliopsida</taxon>
        <taxon>Zingiberales</taxon>
        <taxon>Musaceae</taxon>
        <taxon>Ensete</taxon>
    </lineage>
</organism>
<protein>
    <submittedName>
        <fullName evidence="1">Uncharacterized protein</fullName>
    </submittedName>
</protein>
<evidence type="ECO:0000313" key="2">
    <source>
        <dbReference type="Proteomes" id="UP000287651"/>
    </source>
</evidence>